<reference evidence="2" key="1">
    <citation type="journal article" date="2018" name="Nat. Plants">
        <title>Whole-genome landscape of Medicago truncatula symbiotic genes.</title>
        <authorList>
            <person name="Pecrix Y."/>
            <person name="Staton S.E."/>
            <person name="Sallet E."/>
            <person name="Lelandais-Briere C."/>
            <person name="Moreau S."/>
            <person name="Carrere S."/>
            <person name="Blein T."/>
            <person name="Jardinaud M.F."/>
            <person name="Latrasse D."/>
            <person name="Zouine M."/>
            <person name="Zahm M."/>
            <person name="Kreplak J."/>
            <person name="Mayjonade B."/>
            <person name="Satge C."/>
            <person name="Perez M."/>
            <person name="Cauet S."/>
            <person name="Marande W."/>
            <person name="Chantry-Darmon C."/>
            <person name="Lopez-Roques C."/>
            <person name="Bouchez O."/>
            <person name="Berard A."/>
            <person name="Debelle F."/>
            <person name="Munos S."/>
            <person name="Bendahmane A."/>
            <person name="Berges H."/>
            <person name="Niebel A."/>
            <person name="Buitink J."/>
            <person name="Frugier F."/>
            <person name="Benhamed M."/>
            <person name="Crespi M."/>
            <person name="Gouzy J."/>
            <person name="Gamas P."/>
        </authorList>
    </citation>
    <scope>NUCLEOTIDE SEQUENCE [LARGE SCALE GENOMIC DNA]</scope>
    <source>
        <strain evidence="2">cv. Jemalong A17</strain>
    </source>
</reference>
<dbReference type="AlphaFoldDB" id="A0A396I922"/>
<dbReference type="Proteomes" id="UP000265566">
    <property type="component" value="Chromosome 4"/>
</dbReference>
<evidence type="ECO:0000313" key="1">
    <source>
        <dbReference type="EMBL" id="RHN59357.1"/>
    </source>
</evidence>
<proteinExistence type="predicted"/>
<sequence length="46" mass="5601">MLKLVKYIKNNTNSTLPKLKFNSLFTFRYKVGRKKDKKRLVFKCVY</sequence>
<dbReference type="Gramene" id="rna21380">
    <property type="protein sequence ID" value="RHN59357.1"/>
    <property type="gene ID" value="gene21380"/>
</dbReference>
<name>A0A396I922_MEDTR</name>
<evidence type="ECO:0000313" key="2">
    <source>
        <dbReference type="Proteomes" id="UP000265566"/>
    </source>
</evidence>
<dbReference type="EMBL" id="PSQE01000004">
    <property type="protein sequence ID" value="RHN59357.1"/>
    <property type="molecule type" value="Genomic_DNA"/>
</dbReference>
<comment type="caution">
    <text evidence="1">The sequence shown here is derived from an EMBL/GenBank/DDBJ whole genome shotgun (WGS) entry which is preliminary data.</text>
</comment>
<gene>
    <name evidence="1" type="ORF">MtrunA17_Chr4g0012431</name>
</gene>
<accession>A0A396I922</accession>
<organism evidence="1 2">
    <name type="scientific">Medicago truncatula</name>
    <name type="common">Barrel medic</name>
    <name type="synonym">Medicago tribuloides</name>
    <dbReference type="NCBI Taxonomy" id="3880"/>
    <lineage>
        <taxon>Eukaryota</taxon>
        <taxon>Viridiplantae</taxon>
        <taxon>Streptophyta</taxon>
        <taxon>Embryophyta</taxon>
        <taxon>Tracheophyta</taxon>
        <taxon>Spermatophyta</taxon>
        <taxon>Magnoliopsida</taxon>
        <taxon>eudicotyledons</taxon>
        <taxon>Gunneridae</taxon>
        <taxon>Pentapetalae</taxon>
        <taxon>rosids</taxon>
        <taxon>fabids</taxon>
        <taxon>Fabales</taxon>
        <taxon>Fabaceae</taxon>
        <taxon>Papilionoideae</taxon>
        <taxon>50 kb inversion clade</taxon>
        <taxon>NPAAA clade</taxon>
        <taxon>Hologalegina</taxon>
        <taxon>IRL clade</taxon>
        <taxon>Trifolieae</taxon>
        <taxon>Medicago</taxon>
    </lineage>
</organism>
<protein>
    <submittedName>
        <fullName evidence="1">Uncharacterized protein</fullName>
    </submittedName>
</protein>